<organism evidence="2 3">
    <name type="scientific">Coccomyxa subellipsoidea</name>
    <dbReference type="NCBI Taxonomy" id="248742"/>
    <lineage>
        <taxon>Eukaryota</taxon>
        <taxon>Viridiplantae</taxon>
        <taxon>Chlorophyta</taxon>
        <taxon>core chlorophytes</taxon>
        <taxon>Trebouxiophyceae</taxon>
        <taxon>Trebouxiophyceae incertae sedis</taxon>
        <taxon>Coccomyxaceae</taxon>
        <taxon>Coccomyxa</taxon>
    </lineage>
</organism>
<comment type="caution">
    <text evidence="2">The sequence shown here is derived from an EMBL/GenBank/DDBJ whole genome shotgun (WGS) entry which is preliminary data.</text>
</comment>
<evidence type="ECO:0000256" key="1">
    <source>
        <dbReference type="SAM" id="MobiDB-lite"/>
    </source>
</evidence>
<dbReference type="EMBL" id="JALJOT010000010">
    <property type="protein sequence ID" value="KAK9906725.1"/>
    <property type="molecule type" value="Genomic_DNA"/>
</dbReference>
<gene>
    <name evidence="2" type="ORF">WJX75_006898</name>
</gene>
<proteinExistence type="predicted"/>
<dbReference type="Proteomes" id="UP001491310">
    <property type="component" value="Unassembled WGS sequence"/>
</dbReference>
<keyword evidence="3" id="KW-1185">Reference proteome</keyword>
<evidence type="ECO:0000313" key="3">
    <source>
        <dbReference type="Proteomes" id="UP001491310"/>
    </source>
</evidence>
<evidence type="ECO:0008006" key="4">
    <source>
        <dbReference type="Google" id="ProtNLM"/>
    </source>
</evidence>
<sequence>MEPDIPQSLRLQGILIGGVVILFNKQQHFLLGKPERITLQDLNYAGADKNIYNVKLLNDALPDDESFQADHAVLGDDLFVMPTLDEPGDSYGDAATNGTNDSSFARGTSAPSLPEIDFDAGLNMKKRRMPAAIMDAPEDLLIDRQVYRDWTVSRTDLVTERPKRQRLQASIAALLEQPALTLPSPLMSLFQKRLIAGPSPTSDKALPSTSPQDSQAAQNPKRMTVPRRPLEDDFFEMQIDQFEAQNEQRPADTDRQGMQEAVPDMPTEEELQAMAEEEGLPIEQLGEHLGTSQPPGLFNSWPPSFTAQPLPRQVHAWTIAHAGPGSCLMRSTSQRSVEYRLSDVREDTSGLGDLSMGGHFDDLLYPLPEENEELPGPGNLTQFQALGGSLMEGPAEALL</sequence>
<name>A0ABR2YJP4_9CHLO</name>
<accession>A0ABR2YJP4</accession>
<evidence type="ECO:0000313" key="2">
    <source>
        <dbReference type="EMBL" id="KAK9906725.1"/>
    </source>
</evidence>
<reference evidence="2 3" key="1">
    <citation type="journal article" date="2024" name="Nat. Commun.">
        <title>Phylogenomics reveals the evolutionary origins of lichenization in chlorophyte algae.</title>
        <authorList>
            <person name="Puginier C."/>
            <person name="Libourel C."/>
            <person name="Otte J."/>
            <person name="Skaloud P."/>
            <person name="Haon M."/>
            <person name="Grisel S."/>
            <person name="Petersen M."/>
            <person name="Berrin J.G."/>
            <person name="Delaux P.M."/>
            <person name="Dal Grande F."/>
            <person name="Keller J."/>
        </authorList>
    </citation>
    <scope>NUCLEOTIDE SEQUENCE [LARGE SCALE GENOMIC DNA]</scope>
    <source>
        <strain evidence="2 3">SAG 216-7</strain>
    </source>
</reference>
<feature type="compositionally biased region" description="Polar residues" evidence="1">
    <location>
        <begin position="199"/>
        <end position="218"/>
    </location>
</feature>
<feature type="region of interest" description="Disordered" evidence="1">
    <location>
        <begin position="198"/>
        <end position="227"/>
    </location>
</feature>
<protein>
    <recommendedName>
        <fullName evidence="4">Rad21/Rec8-like protein N-terminal domain-containing protein</fullName>
    </recommendedName>
</protein>